<evidence type="ECO:0000259" key="11">
    <source>
        <dbReference type="Pfam" id="PF22148"/>
    </source>
</evidence>
<evidence type="ECO:0000256" key="6">
    <source>
        <dbReference type="ARBA" id="ARBA00022825"/>
    </source>
</evidence>
<keyword evidence="6 7" id="KW-0720">Serine protease</keyword>
<dbReference type="InterPro" id="IPR050131">
    <property type="entry name" value="Peptidase_S8_subtilisin-like"/>
</dbReference>
<accession>A0A931AVW5</accession>
<dbReference type="AlphaFoldDB" id="A0A931AVW5"/>
<protein>
    <submittedName>
        <fullName evidence="12">S8 family serine peptidase</fullName>
    </submittedName>
</protein>
<dbReference type="InterPro" id="IPR022398">
    <property type="entry name" value="Peptidase_S8_His-AS"/>
</dbReference>
<dbReference type="RefSeq" id="WP_270454736.1">
    <property type="nucleotide sequence ID" value="NZ_JADPIE010000007.1"/>
</dbReference>
<comment type="similarity">
    <text evidence="2 7 8">Belongs to the peptidase S8 family.</text>
</comment>
<keyword evidence="4 7" id="KW-0645">Protease</keyword>
<dbReference type="InterPro" id="IPR054399">
    <property type="entry name" value="Fervidolysin-like_N_prodom"/>
</dbReference>
<evidence type="ECO:0000256" key="2">
    <source>
        <dbReference type="ARBA" id="ARBA00011073"/>
    </source>
</evidence>
<dbReference type="PROSITE" id="PS51892">
    <property type="entry name" value="SUBTILASE"/>
    <property type="match status" value="1"/>
</dbReference>
<evidence type="ECO:0000256" key="4">
    <source>
        <dbReference type="ARBA" id="ARBA00022670"/>
    </source>
</evidence>
<feature type="domain" description="Peptidase S8/S53" evidence="10">
    <location>
        <begin position="508"/>
        <end position="760"/>
    </location>
</feature>
<dbReference type="PROSITE" id="PS00138">
    <property type="entry name" value="SUBTILASE_SER"/>
    <property type="match status" value="1"/>
</dbReference>
<dbReference type="GO" id="GO:0004252">
    <property type="term" value="F:serine-type endopeptidase activity"/>
    <property type="evidence" value="ECO:0007669"/>
    <property type="project" value="UniProtKB-UniRule"/>
</dbReference>
<dbReference type="InterPro" id="IPR023828">
    <property type="entry name" value="Peptidase_S8_Ser-AS"/>
</dbReference>
<dbReference type="InterPro" id="IPR036852">
    <property type="entry name" value="Peptidase_S8/S53_dom_sf"/>
</dbReference>
<dbReference type="CDD" id="cd07484">
    <property type="entry name" value="Peptidases_S8_Thermitase_like"/>
    <property type="match status" value="1"/>
</dbReference>
<organism evidence="12 13">
    <name type="scientific">Halonatronomonas betaini</name>
    <dbReference type="NCBI Taxonomy" id="2778430"/>
    <lineage>
        <taxon>Bacteria</taxon>
        <taxon>Bacillati</taxon>
        <taxon>Bacillota</taxon>
        <taxon>Clostridia</taxon>
        <taxon>Halanaerobiales</taxon>
        <taxon>Halarsenatibacteraceae</taxon>
        <taxon>Halonatronomonas</taxon>
    </lineage>
</organism>
<dbReference type="PROSITE" id="PS00136">
    <property type="entry name" value="SUBTILASE_ASP"/>
    <property type="match status" value="1"/>
</dbReference>
<dbReference type="PROSITE" id="PS51257">
    <property type="entry name" value="PROKAR_LIPOPROTEIN"/>
    <property type="match status" value="1"/>
</dbReference>
<dbReference type="Gene3D" id="2.60.40.1120">
    <property type="entry name" value="Carboxypeptidase-like, regulatory domain"/>
    <property type="match status" value="1"/>
</dbReference>
<dbReference type="PANTHER" id="PTHR43806">
    <property type="entry name" value="PEPTIDASE S8"/>
    <property type="match status" value="1"/>
</dbReference>
<dbReference type="Pfam" id="PF00082">
    <property type="entry name" value="Peptidase_S8"/>
    <property type="match status" value="1"/>
</dbReference>
<dbReference type="EMBL" id="JADPIE010000007">
    <property type="protein sequence ID" value="MBF8437730.1"/>
    <property type="molecule type" value="Genomic_DNA"/>
</dbReference>
<dbReference type="Gene3D" id="3.40.50.200">
    <property type="entry name" value="Peptidase S8/S53 domain"/>
    <property type="match status" value="1"/>
</dbReference>
<keyword evidence="13" id="KW-1185">Reference proteome</keyword>
<feature type="compositionally biased region" description="Acidic residues" evidence="9">
    <location>
        <begin position="328"/>
        <end position="360"/>
    </location>
</feature>
<evidence type="ECO:0000313" key="13">
    <source>
        <dbReference type="Proteomes" id="UP000621436"/>
    </source>
</evidence>
<evidence type="ECO:0000256" key="7">
    <source>
        <dbReference type="PROSITE-ProRule" id="PRU01240"/>
    </source>
</evidence>
<evidence type="ECO:0000256" key="3">
    <source>
        <dbReference type="ARBA" id="ARBA00022525"/>
    </source>
</evidence>
<dbReference type="Pfam" id="PF22148">
    <property type="entry name" value="Fervidolysin_NPro-like"/>
    <property type="match status" value="1"/>
</dbReference>
<dbReference type="GO" id="GO:0006508">
    <property type="term" value="P:proteolysis"/>
    <property type="evidence" value="ECO:0007669"/>
    <property type="project" value="UniProtKB-KW"/>
</dbReference>
<name>A0A931AVW5_9FIRM</name>
<evidence type="ECO:0000256" key="8">
    <source>
        <dbReference type="RuleBase" id="RU003355"/>
    </source>
</evidence>
<evidence type="ECO:0000313" key="12">
    <source>
        <dbReference type="EMBL" id="MBF8437730.1"/>
    </source>
</evidence>
<dbReference type="InterPro" id="IPR015500">
    <property type="entry name" value="Peptidase_S8_subtilisin-rel"/>
</dbReference>
<evidence type="ECO:0000259" key="10">
    <source>
        <dbReference type="Pfam" id="PF00082"/>
    </source>
</evidence>
<gene>
    <name evidence="12" type="ORF">I0Q91_11600</name>
</gene>
<keyword evidence="3" id="KW-0964">Secreted</keyword>
<dbReference type="PANTHER" id="PTHR43806:SF11">
    <property type="entry name" value="CEREVISIN-RELATED"/>
    <property type="match status" value="1"/>
</dbReference>
<feature type="active site" description="Charge relay system" evidence="7">
    <location>
        <position position="515"/>
    </location>
</feature>
<dbReference type="InterPro" id="IPR023827">
    <property type="entry name" value="Peptidase_S8_Asp-AS"/>
</dbReference>
<feature type="region of interest" description="Disordered" evidence="9">
    <location>
        <begin position="327"/>
        <end position="368"/>
    </location>
</feature>
<evidence type="ECO:0000256" key="5">
    <source>
        <dbReference type="ARBA" id="ARBA00022801"/>
    </source>
</evidence>
<reference evidence="12" key="1">
    <citation type="submission" date="2020-11" db="EMBL/GenBank/DDBJ databases">
        <title>Halonatronomonas betainensis gen. nov., sp. nov. a novel haloalkaliphilic representative of the family Halanaerobiacae capable of betaine degradation.</title>
        <authorList>
            <person name="Boltyanskaya Y."/>
            <person name="Kevbrin V."/>
            <person name="Detkova E."/>
            <person name="Grouzdev D.S."/>
            <person name="Koziaeva V."/>
            <person name="Zhilina T."/>
        </authorList>
    </citation>
    <scope>NUCLEOTIDE SEQUENCE</scope>
    <source>
        <strain evidence="12">Z-7014</strain>
    </source>
</reference>
<dbReference type="SUPFAM" id="SSF49478">
    <property type="entry name" value="Cna protein B-type domain"/>
    <property type="match status" value="1"/>
</dbReference>
<proteinExistence type="inferred from homology"/>
<dbReference type="PRINTS" id="PR00723">
    <property type="entry name" value="SUBTILISIN"/>
</dbReference>
<dbReference type="SUPFAM" id="SSF52743">
    <property type="entry name" value="Subtilisin-like"/>
    <property type="match status" value="1"/>
</dbReference>
<comment type="subcellular location">
    <subcellularLocation>
        <location evidence="1">Secreted</location>
    </subcellularLocation>
</comment>
<sequence length="856" mass="94935">MVKKNKIYMILVLLWAVTFVMSGCSSTNSPIVDNSPVSEFNVLVHEPGANFEEDLNYFKLADTEVSLAGKTTNTDESGVARFNNIKSGSQTLTISKAGYEDFSQNIDVTENALPAKINIIQVNSAKLQPNIREFNLANPENINTSIEWNGSNNVEGLYRILSDDGFDTKNLLDSNLTTFNKANSTLIIDKQYFLNYEKGDKVEIFISFDQGSDSLLTINIVENEIEEDAKINPSKFDFNIDDQKDIETIITWNKAGEVDYIESEIDDDYYDVDIKNDYILNEETNSLVITADEIMSNNPKVGHVLKYTIHFDVGDPAELFVTIIGDGQEADNGDDEDEEDDDNQNGDDDEDTEEPEEPGDGDITITGTFDFQHNLPESIVTGSSVSSENEEIWQANILTKNEKNELIIRFRAGLSESEANEKVKKHGYEPIDYMPELNAMLVKLPDKNIASEEVNLFSNDPEVLSISENSQLEILDYRNPNDTYYDRQWGNPVMRLPQTWRDNTGSSRVRIAILDTGIDHTHPDLLDNLNVTESYNAVNNNDDAMDYHSHGTHVAGIVGAVGNNARGVAGVMWDVEMLPVKVMGDDGSGSSWDVARGILYSAGLMQNRPIKPVDVINMSLGSSNYNSTIHDAIKKAHNEGVLIVAAAGNSGRRGVSYPARYDEVIAVGALELRSNEIMLAHYSSYGPEIDVVAPGSQILSTIPNSSLQYKSGTSMAAPQVAGLAGLMIADRIPHSRVRDILRDTAIDMSDEGFNEEYGHGLVNSYWATNEALQVNVMVGTRNGSRFDSVAQTTVSITDNQFKIEDVPAGEYEVITWLDVRSNNTIENGDYYSSTGTINLNNNPYDFDFTLKEYNQN</sequence>
<feature type="active site" description="Charge relay system" evidence="7">
    <location>
        <position position="714"/>
    </location>
</feature>
<dbReference type="Proteomes" id="UP000621436">
    <property type="component" value="Unassembled WGS sequence"/>
</dbReference>
<keyword evidence="5 7" id="KW-0378">Hydrolase</keyword>
<evidence type="ECO:0000256" key="1">
    <source>
        <dbReference type="ARBA" id="ARBA00004613"/>
    </source>
</evidence>
<evidence type="ECO:0000256" key="9">
    <source>
        <dbReference type="SAM" id="MobiDB-lite"/>
    </source>
</evidence>
<dbReference type="PROSITE" id="PS00137">
    <property type="entry name" value="SUBTILASE_HIS"/>
    <property type="match status" value="1"/>
</dbReference>
<dbReference type="InterPro" id="IPR013783">
    <property type="entry name" value="Ig-like_fold"/>
</dbReference>
<feature type="domain" description="Fervidolysin-like N-terminal prodomain" evidence="11">
    <location>
        <begin position="403"/>
        <end position="464"/>
    </location>
</feature>
<comment type="caution">
    <text evidence="12">The sequence shown here is derived from an EMBL/GenBank/DDBJ whole genome shotgun (WGS) entry which is preliminary data.</text>
</comment>
<dbReference type="Gene3D" id="2.60.40.10">
    <property type="entry name" value="Immunoglobulins"/>
    <property type="match status" value="2"/>
</dbReference>
<feature type="active site" description="Charge relay system" evidence="7">
    <location>
        <position position="550"/>
    </location>
</feature>
<dbReference type="GO" id="GO:0005576">
    <property type="term" value="C:extracellular region"/>
    <property type="evidence" value="ECO:0007669"/>
    <property type="project" value="UniProtKB-SubCell"/>
</dbReference>
<dbReference type="InterPro" id="IPR034084">
    <property type="entry name" value="Thermitase-like_dom"/>
</dbReference>
<dbReference type="InterPro" id="IPR000209">
    <property type="entry name" value="Peptidase_S8/S53_dom"/>
</dbReference>